<dbReference type="InterPro" id="IPR010998">
    <property type="entry name" value="Integrase_recombinase_N"/>
</dbReference>
<evidence type="ECO:0000259" key="7">
    <source>
        <dbReference type="PROSITE" id="PS51900"/>
    </source>
</evidence>
<feature type="domain" description="Core-binding (CB)" evidence="7">
    <location>
        <begin position="22"/>
        <end position="105"/>
    </location>
</feature>
<dbReference type="InterPro" id="IPR025269">
    <property type="entry name" value="SAM-like_dom"/>
</dbReference>
<evidence type="ECO:0000313" key="8">
    <source>
        <dbReference type="EMBL" id="WKN40287.1"/>
    </source>
</evidence>
<dbReference type="Pfam" id="PF00589">
    <property type="entry name" value="Phage_integrase"/>
    <property type="match status" value="1"/>
</dbReference>
<dbReference type="AlphaFoldDB" id="A0AA49JKF9"/>
<evidence type="ECO:0000256" key="4">
    <source>
        <dbReference type="ARBA" id="ARBA00023172"/>
    </source>
</evidence>
<dbReference type="GO" id="GO:0006310">
    <property type="term" value="P:DNA recombination"/>
    <property type="evidence" value="ECO:0007669"/>
    <property type="project" value="UniProtKB-KW"/>
</dbReference>
<dbReference type="InterPro" id="IPR013762">
    <property type="entry name" value="Integrase-like_cat_sf"/>
</dbReference>
<dbReference type="PROSITE" id="PS51900">
    <property type="entry name" value="CB"/>
    <property type="match status" value="1"/>
</dbReference>
<dbReference type="InterPro" id="IPR002104">
    <property type="entry name" value="Integrase_catalytic"/>
</dbReference>
<reference evidence="8" key="1">
    <citation type="journal article" date="2023" name="Comput. Struct. Biotechnol. J.">
        <title>Discovery of a novel marine Bacteroidetes with a rich repertoire of carbohydrate-active enzymes.</title>
        <authorList>
            <person name="Chen B."/>
            <person name="Liu G."/>
            <person name="Chen Q."/>
            <person name="Wang H."/>
            <person name="Liu L."/>
            <person name="Tang K."/>
        </authorList>
    </citation>
    <scope>NUCLEOTIDE SEQUENCE</scope>
    <source>
        <strain evidence="8">TK19036</strain>
    </source>
</reference>
<organism evidence="8">
    <name type="scientific">Roseihalotalea indica</name>
    <dbReference type="NCBI Taxonomy" id="2867963"/>
    <lineage>
        <taxon>Bacteria</taxon>
        <taxon>Pseudomonadati</taxon>
        <taxon>Bacteroidota</taxon>
        <taxon>Cytophagia</taxon>
        <taxon>Cytophagales</taxon>
        <taxon>Catalimonadaceae</taxon>
        <taxon>Roseihalotalea</taxon>
    </lineage>
</organism>
<proteinExistence type="inferred from homology"/>
<feature type="domain" description="Tyr recombinase" evidence="6">
    <location>
        <begin position="126"/>
        <end position="298"/>
    </location>
</feature>
<dbReference type="PANTHER" id="PTHR30349">
    <property type="entry name" value="PHAGE INTEGRASE-RELATED"/>
    <property type="match status" value="1"/>
</dbReference>
<dbReference type="Gene3D" id="1.10.443.10">
    <property type="entry name" value="Intergrase catalytic core"/>
    <property type="match status" value="1"/>
</dbReference>
<dbReference type="Gene3D" id="1.10.150.130">
    <property type="match status" value="1"/>
</dbReference>
<evidence type="ECO:0000256" key="3">
    <source>
        <dbReference type="ARBA" id="ARBA00023125"/>
    </source>
</evidence>
<dbReference type="EMBL" id="CP120682">
    <property type="protein sequence ID" value="WKN40287.1"/>
    <property type="molecule type" value="Genomic_DNA"/>
</dbReference>
<dbReference type="SUPFAM" id="SSF56349">
    <property type="entry name" value="DNA breaking-rejoining enzymes"/>
    <property type="match status" value="1"/>
</dbReference>
<accession>A0AA49JKF9</accession>
<evidence type="ECO:0000256" key="2">
    <source>
        <dbReference type="ARBA" id="ARBA00022908"/>
    </source>
</evidence>
<dbReference type="PROSITE" id="PS51898">
    <property type="entry name" value="TYR_RECOMBINASE"/>
    <property type="match status" value="1"/>
</dbReference>
<dbReference type="GO" id="GO:0003677">
    <property type="term" value="F:DNA binding"/>
    <property type="evidence" value="ECO:0007669"/>
    <property type="project" value="UniProtKB-UniRule"/>
</dbReference>
<keyword evidence="2" id="KW-0229">DNA integration</keyword>
<keyword evidence="4" id="KW-0233">DNA recombination</keyword>
<keyword evidence="3 5" id="KW-0238">DNA-binding</keyword>
<dbReference type="InterPro" id="IPR050090">
    <property type="entry name" value="Tyrosine_recombinase_XerCD"/>
</dbReference>
<dbReference type="GO" id="GO:0015074">
    <property type="term" value="P:DNA integration"/>
    <property type="evidence" value="ECO:0007669"/>
    <property type="project" value="UniProtKB-KW"/>
</dbReference>
<reference evidence="8" key="2">
    <citation type="journal article" date="2024" name="Antonie Van Leeuwenhoek">
        <title>Roseihalotalea indica gen. nov., sp. nov., a halophilic Bacteroidetes from mesopelagic Southwest Indian Ocean with higher carbohydrate metabolic potential.</title>
        <authorList>
            <person name="Chen B."/>
            <person name="Zhang M."/>
            <person name="Lin D."/>
            <person name="Ye J."/>
            <person name="Tang K."/>
        </authorList>
    </citation>
    <scope>NUCLEOTIDE SEQUENCE</scope>
    <source>
        <strain evidence="8">TK19036</strain>
    </source>
</reference>
<gene>
    <name evidence="8" type="ORF">K4G66_16470</name>
</gene>
<protein>
    <submittedName>
        <fullName evidence="8">Site-specific integrase</fullName>
    </submittedName>
</protein>
<dbReference type="Pfam" id="PF13102">
    <property type="entry name" value="Phage_int_SAM_5"/>
    <property type="match status" value="1"/>
</dbReference>
<sequence length="303" mass="35535">MIAKSTVIIFIVDIYKNQAKSIDFIAFIESELKRNPGKKYAFDTLRTYRSKLKRLKKFRSSVNIHTVDYRFIRDFKDFLVNEYSVEESTVHAYLRFLKAFVKEANRQKLTANNPFEDFTLSDPEYKTKDVLTSKEVNQLYKLLKEGGLPGYLHNTLHFFLLSCYTGLRDRDLLQCQPANIVDDQLMVKLHKGQRGKKKTVGIPIHQKSKELIQKVEREHREPFTNQVANRYLKDVMLIAGVSKHMSMHCGRHSFAVIGLNEMDWSMELTSHLLGHSSIDVTRKHYAKYQNTYKAKMMKRWDSI</sequence>
<evidence type="ECO:0000259" key="6">
    <source>
        <dbReference type="PROSITE" id="PS51898"/>
    </source>
</evidence>
<name>A0AA49JKF9_9BACT</name>
<dbReference type="InterPro" id="IPR044068">
    <property type="entry name" value="CB"/>
</dbReference>
<dbReference type="InterPro" id="IPR011010">
    <property type="entry name" value="DNA_brk_join_enz"/>
</dbReference>
<dbReference type="PANTHER" id="PTHR30349:SF64">
    <property type="entry name" value="PROPHAGE INTEGRASE INTD-RELATED"/>
    <property type="match status" value="1"/>
</dbReference>
<evidence type="ECO:0000256" key="1">
    <source>
        <dbReference type="ARBA" id="ARBA00008857"/>
    </source>
</evidence>
<evidence type="ECO:0000256" key="5">
    <source>
        <dbReference type="PROSITE-ProRule" id="PRU01248"/>
    </source>
</evidence>
<comment type="similarity">
    <text evidence="1">Belongs to the 'phage' integrase family.</text>
</comment>